<dbReference type="OrthoDB" id="10589080at2759"/>
<evidence type="ECO:0000313" key="4">
    <source>
        <dbReference type="Proteomes" id="UP000005240"/>
    </source>
</evidence>
<proteinExistence type="predicted"/>
<dbReference type="AlphaFoldDB" id="A0A180G2K2"/>
<dbReference type="VEuPathDB" id="FungiDB:PTTG_29785"/>
<dbReference type="EMBL" id="ADAS02000913">
    <property type="protein sequence ID" value="OAV86669.1"/>
    <property type="molecule type" value="Genomic_DNA"/>
</dbReference>
<name>A0A180G2K2_PUCT1</name>
<sequence>MYMALPVLIFIGKCVAIDFPARLTQFSRQNANQQVMELSERGLHPIDSIRYEASIGPVTEPLDLENPQGGLIQLPYQPGIQATNSRLESVMIEHPPVKDDSDQKLLQKASLEISPLPNRSNKLGKE</sequence>
<reference evidence="3 4" key="3">
    <citation type="journal article" date="2017" name="G3 (Bethesda)">
        <title>Comparative analysis highlights variable genome content of wheat rusts and divergence of the mating loci.</title>
        <authorList>
            <person name="Cuomo C.A."/>
            <person name="Bakkeren G."/>
            <person name="Khalil H.B."/>
            <person name="Panwar V."/>
            <person name="Joly D."/>
            <person name="Linning R."/>
            <person name="Sakthikumar S."/>
            <person name="Song X."/>
            <person name="Adiconis X."/>
            <person name="Fan L."/>
            <person name="Goldberg J.M."/>
            <person name="Levin J.Z."/>
            <person name="Young S."/>
            <person name="Zeng Q."/>
            <person name="Anikster Y."/>
            <person name="Bruce M."/>
            <person name="Wang M."/>
            <person name="Yin C."/>
            <person name="McCallum B."/>
            <person name="Szabo L.J."/>
            <person name="Hulbert S."/>
            <person name="Chen X."/>
            <person name="Fellers J.P."/>
        </authorList>
    </citation>
    <scope>NUCLEOTIDE SEQUENCE</scope>
    <source>
        <strain evidence="3">isolate 1-1 / race 1 (BBBD)</strain>
        <strain evidence="4">Isolate 1-1 / race 1 (BBBD)</strain>
    </source>
</reference>
<reference evidence="3" key="4">
    <citation type="submission" date="2025-05" db="UniProtKB">
        <authorList>
            <consortium name="EnsemblFungi"/>
        </authorList>
    </citation>
    <scope>IDENTIFICATION</scope>
    <source>
        <strain evidence="3">isolate 1-1 / race 1 (BBBD)</strain>
    </source>
</reference>
<evidence type="ECO:0000313" key="3">
    <source>
        <dbReference type="EnsemblFungi" id="PTTG_29785-t43_1-p1"/>
    </source>
</evidence>
<dbReference type="EnsemblFungi" id="PTTG_29785-t43_1">
    <property type="protein sequence ID" value="PTTG_29785-t43_1-p1"/>
    <property type="gene ID" value="PTTG_29785"/>
</dbReference>
<dbReference type="Proteomes" id="UP000005240">
    <property type="component" value="Unassembled WGS sequence"/>
</dbReference>
<keyword evidence="4" id="KW-1185">Reference proteome</keyword>
<feature type="chain" id="PRO_5008109504" evidence="1">
    <location>
        <begin position="17"/>
        <end position="126"/>
    </location>
</feature>
<protein>
    <submittedName>
        <fullName evidence="2 3">Uncharacterized protein</fullName>
    </submittedName>
</protein>
<organism evidence="2">
    <name type="scientific">Puccinia triticina (isolate 1-1 / race 1 (BBBD))</name>
    <name type="common">Brown leaf rust fungus</name>
    <dbReference type="NCBI Taxonomy" id="630390"/>
    <lineage>
        <taxon>Eukaryota</taxon>
        <taxon>Fungi</taxon>
        <taxon>Dikarya</taxon>
        <taxon>Basidiomycota</taxon>
        <taxon>Pucciniomycotina</taxon>
        <taxon>Pucciniomycetes</taxon>
        <taxon>Pucciniales</taxon>
        <taxon>Pucciniaceae</taxon>
        <taxon>Puccinia</taxon>
    </lineage>
</organism>
<reference evidence="2" key="1">
    <citation type="submission" date="2009-11" db="EMBL/GenBank/DDBJ databases">
        <authorList>
            <consortium name="The Broad Institute Genome Sequencing Platform"/>
            <person name="Ward D."/>
            <person name="Feldgarden M."/>
            <person name="Earl A."/>
            <person name="Young S.K."/>
            <person name="Zeng Q."/>
            <person name="Koehrsen M."/>
            <person name="Alvarado L."/>
            <person name="Berlin A."/>
            <person name="Bochicchio J."/>
            <person name="Borenstein D."/>
            <person name="Chapman S.B."/>
            <person name="Chen Z."/>
            <person name="Engels R."/>
            <person name="Freedman E."/>
            <person name="Gellesch M."/>
            <person name="Goldberg J."/>
            <person name="Griggs A."/>
            <person name="Gujja S."/>
            <person name="Heilman E."/>
            <person name="Heiman D."/>
            <person name="Hepburn T."/>
            <person name="Howarth C."/>
            <person name="Jen D."/>
            <person name="Larson L."/>
            <person name="Lewis B."/>
            <person name="Mehta T."/>
            <person name="Park D."/>
            <person name="Pearson M."/>
            <person name="Roberts A."/>
            <person name="Saif S."/>
            <person name="Shea T."/>
            <person name="Shenoy N."/>
            <person name="Sisk P."/>
            <person name="Stolte C."/>
            <person name="Sykes S."/>
            <person name="Thomson T."/>
            <person name="Walk T."/>
            <person name="White J."/>
            <person name="Yandava C."/>
            <person name="Izard J."/>
            <person name="Baranova O.V."/>
            <person name="Blanton J.M."/>
            <person name="Tanner A.C."/>
            <person name="Dewhirst F.E."/>
            <person name="Haas B."/>
            <person name="Nusbaum C."/>
            <person name="Birren B."/>
        </authorList>
    </citation>
    <scope>NUCLEOTIDE SEQUENCE [LARGE SCALE GENOMIC DNA]</scope>
    <source>
        <strain evidence="2">1-1 BBBD Race 1</strain>
    </source>
</reference>
<keyword evidence="1" id="KW-0732">Signal</keyword>
<reference evidence="2" key="2">
    <citation type="submission" date="2016-05" db="EMBL/GenBank/DDBJ databases">
        <title>Comparative analysis highlights variable genome content of wheat rusts and divergence of the mating loci.</title>
        <authorList>
            <person name="Cuomo C.A."/>
            <person name="Bakkeren G."/>
            <person name="Szabo L."/>
            <person name="Khalil H."/>
            <person name="Joly D."/>
            <person name="Goldberg J."/>
            <person name="Young S."/>
            <person name="Zeng Q."/>
            <person name="Fellers J."/>
        </authorList>
    </citation>
    <scope>NUCLEOTIDE SEQUENCE [LARGE SCALE GENOMIC DNA]</scope>
    <source>
        <strain evidence="2">1-1 BBBD Race 1</strain>
    </source>
</reference>
<gene>
    <name evidence="2" type="ORF">PTTG_29785</name>
</gene>
<evidence type="ECO:0000256" key="1">
    <source>
        <dbReference type="SAM" id="SignalP"/>
    </source>
</evidence>
<feature type="signal peptide" evidence="1">
    <location>
        <begin position="1"/>
        <end position="16"/>
    </location>
</feature>
<evidence type="ECO:0000313" key="2">
    <source>
        <dbReference type="EMBL" id="OAV86669.1"/>
    </source>
</evidence>
<feature type="non-terminal residue" evidence="2">
    <location>
        <position position="126"/>
    </location>
</feature>
<accession>A0A180G2K2</accession>